<dbReference type="GO" id="GO:0003729">
    <property type="term" value="F:mRNA binding"/>
    <property type="evidence" value="ECO:0007669"/>
    <property type="project" value="TreeGrafter"/>
</dbReference>
<evidence type="ECO:0000313" key="4">
    <source>
        <dbReference type="Proteomes" id="UP000620104"/>
    </source>
</evidence>
<evidence type="ECO:0000259" key="2">
    <source>
        <dbReference type="PROSITE" id="PS50882"/>
    </source>
</evidence>
<dbReference type="GO" id="GO:0005737">
    <property type="term" value="C:cytoplasm"/>
    <property type="evidence" value="ECO:0007669"/>
    <property type="project" value="TreeGrafter"/>
</dbReference>
<dbReference type="Gene3D" id="3.10.590.10">
    <property type="entry name" value="ph1033 like domains"/>
    <property type="match status" value="1"/>
</dbReference>
<feature type="compositionally biased region" description="Pro residues" evidence="1">
    <location>
        <begin position="62"/>
        <end position="81"/>
    </location>
</feature>
<feature type="region of interest" description="Disordered" evidence="1">
    <location>
        <begin position="1"/>
        <end position="111"/>
    </location>
</feature>
<organism evidence="3 4">
    <name type="scientific">Naganishia liquefaciens</name>
    <dbReference type="NCBI Taxonomy" id="104408"/>
    <lineage>
        <taxon>Eukaryota</taxon>
        <taxon>Fungi</taxon>
        <taxon>Dikarya</taxon>
        <taxon>Basidiomycota</taxon>
        <taxon>Agaricomycotina</taxon>
        <taxon>Tremellomycetes</taxon>
        <taxon>Filobasidiales</taxon>
        <taxon>Filobasidiaceae</taxon>
        <taxon>Naganishia</taxon>
    </lineage>
</organism>
<feature type="region of interest" description="Disordered" evidence="1">
    <location>
        <begin position="354"/>
        <end position="375"/>
    </location>
</feature>
<feature type="region of interest" description="Disordered" evidence="1">
    <location>
        <begin position="155"/>
        <end position="233"/>
    </location>
</feature>
<reference evidence="3" key="1">
    <citation type="submission" date="2020-07" db="EMBL/GenBank/DDBJ databases">
        <title>Draft Genome Sequence of a Deep-Sea Yeast, Naganishia (Cryptococcus) liquefaciens strain N6.</title>
        <authorList>
            <person name="Han Y.W."/>
            <person name="Kajitani R."/>
            <person name="Morimoto H."/>
            <person name="Parhat M."/>
            <person name="Tsubouchi H."/>
            <person name="Bakenova O."/>
            <person name="Ogata M."/>
            <person name="Argunhan B."/>
            <person name="Aoki R."/>
            <person name="Kajiwara S."/>
            <person name="Itoh T."/>
            <person name="Iwasaki H."/>
        </authorList>
    </citation>
    <scope>NUCLEOTIDE SEQUENCE</scope>
    <source>
        <strain evidence="3">N6</strain>
    </source>
</reference>
<dbReference type="PANTHER" id="PTHR12357">
    <property type="entry name" value="YTH YT521-B HOMOLOGY DOMAIN-CONTAINING"/>
    <property type="match status" value="1"/>
</dbReference>
<dbReference type="InterPro" id="IPR045168">
    <property type="entry name" value="YTH_prot"/>
</dbReference>
<dbReference type="AlphaFoldDB" id="A0A8H3U1X7"/>
<dbReference type="Proteomes" id="UP000620104">
    <property type="component" value="Unassembled WGS sequence"/>
</dbReference>
<name>A0A8H3U1X7_9TREE</name>
<feature type="domain" description="YTH" evidence="2">
    <location>
        <begin position="587"/>
        <end position="720"/>
    </location>
</feature>
<dbReference type="GO" id="GO:0061157">
    <property type="term" value="P:mRNA destabilization"/>
    <property type="evidence" value="ECO:0007669"/>
    <property type="project" value="TreeGrafter"/>
</dbReference>
<feature type="compositionally biased region" description="Basic and acidic residues" evidence="1">
    <location>
        <begin position="354"/>
        <end position="365"/>
    </location>
</feature>
<accession>A0A8H3U1X7</accession>
<dbReference type="InterPro" id="IPR007275">
    <property type="entry name" value="YTH_domain"/>
</dbReference>
<dbReference type="EMBL" id="BLZA01000058">
    <property type="protein sequence ID" value="GHJ90304.1"/>
    <property type="molecule type" value="Genomic_DNA"/>
</dbReference>
<sequence>MSPPSPFATNSAAVLLRQQQQQQQHTRALPPGATTGYVVQPQPPAAHLHRHASLPTRRPFSPDDPQPIGPAPAPPPPPPPMSLARRPSQHRASGQPSISEDAEVAHGEVNLGRSKSWRPVREDEWRYEHPGAGAMLARGVSTSASDHVRQHYGHAHHYHHHQGHGHGRSRSGASQLTGSTEPSPLESSFGNTAYHPRGTTTTLHKSASLRSTTSQSSIAPSHGHIQAQTAQGGYARSVLTRGRVSPGSTSLSWDHLASPTFAKSEDNHGIQMARMETQEEEAPRGIPGPLAGMGDAYHPHATQRIQSDAQGADVRRHQSLQQGFGHSTKVQERLARSQALLPPEQRTAYVAEREISSGERERRTSDLSARNVWGSGTGVGGNDGWAQVDTAMRARANHTPVTANTNAFGRRETQTPPTAEFSEQPPQDPYQAGMMRDSLMQAFQAMQLGNEMLGPAVVPDNPAIPNLADVYRSSLMAYGQTNYDVDFGYPRALGPPVDAGLSHSGYAPIVPPTPFPTFPAAPPANTSVPYQSGAPFTTSVSQSSHPHAQAPPVVPDHIARAAEAEVNQMIASRHLNPVDFPCEPENARFFVIKSFTEDDVHKSLKHEIWSSTTYGNQRLDKAFQEARGPVYLFFSVNGSGHFCGVAQMISPVDYNQTSTVWAQDKWKGILKLRWIFVKDIPNGALRHIRLMNTQEQKPITNSRDTQELLWHAGCEVLAIFSKYREKTSLLQDWGFHEMQALEKARRPQPLPGAGAPSDGPDAPHAYDDSHGPMPGQRGPKQAGLVKGFSATGPPSLGGQNAGFSVVSRGPKPATKIF</sequence>
<dbReference type="PROSITE" id="PS50882">
    <property type="entry name" value="YTH"/>
    <property type="match status" value="1"/>
</dbReference>
<dbReference type="CDD" id="cd21134">
    <property type="entry name" value="YTH"/>
    <property type="match status" value="1"/>
</dbReference>
<feature type="compositionally biased region" description="Basic residues" evidence="1">
    <location>
        <begin position="155"/>
        <end position="169"/>
    </location>
</feature>
<dbReference type="Pfam" id="PF04146">
    <property type="entry name" value="YTH"/>
    <property type="match status" value="1"/>
</dbReference>
<feature type="region of interest" description="Disordered" evidence="1">
    <location>
        <begin position="746"/>
        <end position="817"/>
    </location>
</feature>
<evidence type="ECO:0000313" key="3">
    <source>
        <dbReference type="EMBL" id="GHJ90304.1"/>
    </source>
</evidence>
<comment type="caution">
    <text evidence="3">The sequence shown here is derived from an EMBL/GenBank/DDBJ whole genome shotgun (WGS) entry which is preliminary data.</text>
</comment>
<dbReference type="GO" id="GO:1990247">
    <property type="term" value="F:N6-methyladenosine-containing RNA reader activity"/>
    <property type="evidence" value="ECO:0007669"/>
    <property type="project" value="TreeGrafter"/>
</dbReference>
<feature type="compositionally biased region" description="Low complexity" evidence="1">
    <location>
        <begin position="206"/>
        <end position="217"/>
    </location>
</feature>
<feature type="compositionally biased region" description="Polar residues" evidence="1">
    <location>
        <begin position="176"/>
        <end position="191"/>
    </location>
</feature>
<evidence type="ECO:0000256" key="1">
    <source>
        <dbReference type="SAM" id="MobiDB-lite"/>
    </source>
</evidence>
<dbReference type="PANTHER" id="PTHR12357:SF89">
    <property type="entry name" value="YTH DOMAIN-CONTAINING FAMILY PROTEIN"/>
    <property type="match status" value="1"/>
</dbReference>
<proteinExistence type="predicted"/>
<dbReference type="OrthoDB" id="306690at2759"/>
<protein>
    <recommendedName>
        <fullName evidence="2">YTH domain-containing protein</fullName>
    </recommendedName>
</protein>
<keyword evidence="4" id="KW-1185">Reference proteome</keyword>
<gene>
    <name evidence="3" type="ORF">NliqN6_6706</name>
</gene>